<feature type="region of interest" description="Disordered" evidence="1">
    <location>
        <begin position="1"/>
        <end position="59"/>
    </location>
</feature>
<accession>A0ABY7K4N4</accession>
<evidence type="ECO:0000313" key="3">
    <source>
        <dbReference type="Proteomes" id="UP001164693"/>
    </source>
</evidence>
<proteinExistence type="predicted"/>
<evidence type="ECO:0000256" key="1">
    <source>
        <dbReference type="SAM" id="MobiDB-lite"/>
    </source>
</evidence>
<gene>
    <name evidence="2" type="ORF">M6B22_05565</name>
</gene>
<protein>
    <submittedName>
        <fullName evidence="2">Uncharacterized protein</fullName>
    </submittedName>
</protein>
<feature type="compositionally biased region" description="Basic and acidic residues" evidence="1">
    <location>
        <begin position="41"/>
        <end position="51"/>
    </location>
</feature>
<feature type="compositionally biased region" description="Low complexity" evidence="1">
    <location>
        <begin position="24"/>
        <end position="40"/>
    </location>
</feature>
<organism evidence="2 3">
    <name type="scientific">Jatrophihabitans cynanchi</name>
    <dbReference type="NCBI Taxonomy" id="2944128"/>
    <lineage>
        <taxon>Bacteria</taxon>
        <taxon>Bacillati</taxon>
        <taxon>Actinomycetota</taxon>
        <taxon>Actinomycetes</taxon>
        <taxon>Jatrophihabitantales</taxon>
        <taxon>Jatrophihabitantaceae</taxon>
        <taxon>Jatrophihabitans</taxon>
    </lineage>
</organism>
<dbReference type="RefSeq" id="WP_269444781.1">
    <property type="nucleotide sequence ID" value="NZ_CP097463.1"/>
</dbReference>
<evidence type="ECO:0000313" key="2">
    <source>
        <dbReference type="EMBL" id="WAX58231.1"/>
    </source>
</evidence>
<name>A0ABY7K4N4_9ACTN</name>
<sequence length="59" mass="6380">MTDLMPGSGEDRPEDPLPQDDPNAPQEPQAPTTPATTEAPPGHDRPAEKHGKYSPRHRG</sequence>
<dbReference type="Proteomes" id="UP001164693">
    <property type="component" value="Chromosome"/>
</dbReference>
<keyword evidence="3" id="KW-1185">Reference proteome</keyword>
<dbReference type="EMBL" id="CP097463">
    <property type="protein sequence ID" value="WAX58231.1"/>
    <property type="molecule type" value="Genomic_DNA"/>
</dbReference>
<reference evidence="2" key="1">
    <citation type="submission" date="2022-05" db="EMBL/GenBank/DDBJ databases">
        <title>Jatrophihabitans sp. SB3-54 whole genome sequence.</title>
        <authorList>
            <person name="Suh M.K."/>
            <person name="Eom M.K."/>
            <person name="Kim J.S."/>
            <person name="Kim H.S."/>
            <person name="Do H.E."/>
            <person name="Shin Y.K."/>
            <person name="Lee J.-S."/>
        </authorList>
    </citation>
    <scope>NUCLEOTIDE SEQUENCE</scope>
    <source>
        <strain evidence="2">SB3-54</strain>
    </source>
</reference>